<dbReference type="GO" id="GO:0010041">
    <property type="term" value="P:response to iron(III) ion"/>
    <property type="evidence" value="ECO:0007669"/>
    <property type="project" value="TreeGrafter"/>
</dbReference>
<proteinExistence type="predicted"/>
<evidence type="ECO:0000313" key="10">
    <source>
        <dbReference type="EMBL" id="PWF23825.1"/>
    </source>
</evidence>
<evidence type="ECO:0000256" key="8">
    <source>
        <dbReference type="SAM" id="Phobius"/>
    </source>
</evidence>
<dbReference type="InterPro" id="IPR050297">
    <property type="entry name" value="LipidA_mod_glycosyltrf_83"/>
</dbReference>
<feature type="transmembrane region" description="Helical" evidence="8">
    <location>
        <begin position="153"/>
        <end position="178"/>
    </location>
</feature>
<evidence type="ECO:0000256" key="5">
    <source>
        <dbReference type="ARBA" id="ARBA00022692"/>
    </source>
</evidence>
<dbReference type="GO" id="GO:0000030">
    <property type="term" value="F:mannosyltransferase activity"/>
    <property type="evidence" value="ECO:0007669"/>
    <property type="project" value="InterPro"/>
</dbReference>
<keyword evidence="7 8" id="KW-0472">Membrane</keyword>
<evidence type="ECO:0000256" key="7">
    <source>
        <dbReference type="ARBA" id="ARBA00023136"/>
    </source>
</evidence>
<feature type="transmembrane region" description="Helical" evidence="8">
    <location>
        <begin position="405"/>
        <end position="425"/>
    </location>
</feature>
<keyword evidence="3 10" id="KW-0328">Glycosyltransferase</keyword>
<feature type="transmembrane region" description="Helical" evidence="8">
    <location>
        <begin position="198"/>
        <end position="231"/>
    </location>
</feature>
<dbReference type="AlphaFoldDB" id="A0A2V1K2P3"/>
<sequence length="531" mass="59077">MSARRISRPSNAPCSWYGTSCKARQPTPASTQKRHIMRMHSKVPAWAWILLLTLSVRLVLMALTPMADNSEPRYAEMARLMAASGDWITPWFEPGKPFWGKPPLAFWMSALSLQVFGYSDLAVRLPSLLASIATLALLFNWSRHQFGLQTARMAALIYASSLLPFLMAGAVMLDPWLALAITLSLTTYTRLREDGRLIWHLGFFGGLSLGLLAKGPLAIVLVSLILLAWHIWCRSPDSAEKPIRWIPGLLLVLALTLPWYICAEIKTPGFLRYFLLGEHFARFVDPGWQGDLYGSAHRRPYGSIWLDAMLAAFPWSLVAIWLLGTNLRTHALRRALKTRLADPAIRLLLLWSLSTPVFFSLAGNILWTYVQPSLPGFAILLAVALPRPGSRTAELPGNTGLQAGYLRLAMLVPAITLAAGLVIAIDPDLLKSERSLVAYHAVRSQPSQPLYYLDARPFSARYYARERVLAAPRDELEGLRSRYPAGYYLATPRQQSDAIRLLTGAPPPVFSNRRFDLLQVPPLVPPGSPTP</sequence>
<evidence type="ECO:0000256" key="3">
    <source>
        <dbReference type="ARBA" id="ARBA00022676"/>
    </source>
</evidence>
<keyword evidence="11" id="KW-1185">Reference proteome</keyword>
<comment type="subcellular location">
    <subcellularLocation>
        <location evidence="1">Cell membrane</location>
        <topology evidence="1">Multi-pass membrane protein</topology>
    </subcellularLocation>
</comment>
<protein>
    <submittedName>
        <fullName evidence="10">Dolichyl-phosphate-mannose--protein mannosyltransferase</fullName>
    </submittedName>
</protein>
<dbReference type="GO" id="GO:0005886">
    <property type="term" value="C:plasma membrane"/>
    <property type="evidence" value="ECO:0007669"/>
    <property type="project" value="UniProtKB-SubCell"/>
</dbReference>
<evidence type="ECO:0000256" key="6">
    <source>
        <dbReference type="ARBA" id="ARBA00022989"/>
    </source>
</evidence>
<evidence type="ECO:0000313" key="11">
    <source>
        <dbReference type="Proteomes" id="UP000245212"/>
    </source>
</evidence>
<evidence type="ECO:0000259" key="9">
    <source>
        <dbReference type="Pfam" id="PF02366"/>
    </source>
</evidence>
<keyword evidence="2" id="KW-1003">Cell membrane</keyword>
<dbReference type="GO" id="GO:0006493">
    <property type="term" value="P:protein O-linked glycosylation"/>
    <property type="evidence" value="ECO:0007669"/>
    <property type="project" value="InterPro"/>
</dbReference>
<organism evidence="10 11">
    <name type="scientific">Corticimicrobacter populi</name>
    <dbReference type="NCBI Taxonomy" id="2175229"/>
    <lineage>
        <taxon>Bacteria</taxon>
        <taxon>Pseudomonadati</taxon>
        <taxon>Pseudomonadota</taxon>
        <taxon>Betaproteobacteria</taxon>
        <taxon>Burkholderiales</taxon>
        <taxon>Alcaligenaceae</taxon>
        <taxon>Corticimicrobacter</taxon>
    </lineage>
</organism>
<dbReference type="Proteomes" id="UP000245212">
    <property type="component" value="Unassembled WGS sequence"/>
</dbReference>
<feature type="transmembrane region" description="Helical" evidence="8">
    <location>
        <begin position="304"/>
        <end position="323"/>
    </location>
</feature>
<dbReference type="PANTHER" id="PTHR33908">
    <property type="entry name" value="MANNOSYLTRANSFERASE YKCB-RELATED"/>
    <property type="match status" value="1"/>
</dbReference>
<dbReference type="PANTHER" id="PTHR33908:SF3">
    <property type="entry name" value="UNDECAPRENYL PHOSPHATE-ALPHA-4-AMINO-4-DEOXY-L-ARABINOSE ARABINOSYL TRANSFERASE"/>
    <property type="match status" value="1"/>
</dbReference>
<feature type="transmembrane region" description="Helical" evidence="8">
    <location>
        <begin position="43"/>
        <end position="63"/>
    </location>
</feature>
<name>A0A2V1K2P3_9BURK</name>
<comment type="caution">
    <text evidence="10">The sequence shown here is derived from an EMBL/GenBank/DDBJ whole genome shotgun (WGS) entry which is preliminary data.</text>
</comment>
<keyword evidence="4 10" id="KW-0808">Transferase</keyword>
<gene>
    <name evidence="10" type="ORF">DD235_05645</name>
</gene>
<evidence type="ECO:0000256" key="4">
    <source>
        <dbReference type="ARBA" id="ARBA00022679"/>
    </source>
</evidence>
<keyword evidence="6 8" id="KW-1133">Transmembrane helix</keyword>
<dbReference type="InterPro" id="IPR003342">
    <property type="entry name" value="ArnT-like_N"/>
</dbReference>
<feature type="transmembrane region" description="Helical" evidence="8">
    <location>
        <begin position="243"/>
        <end position="261"/>
    </location>
</feature>
<reference evidence="11" key="1">
    <citation type="submission" date="2018-05" db="EMBL/GenBank/DDBJ databases">
        <authorList>
            <person name="Li Y."/>
        </authorList>
    </citation>
    <scope>NUCLEOTIDE SEQUENCE [LARGE SCALE GENOMIC DNA]</scope>
    <source>
        <strain evidence="11">3d-2-2</strain>
    </source>
</reference>
<feature type="transmembrane region" description="Helical" evidence="8">
    <location>
        <begin position="344"/>
        <end position="367"/>
    </location>
</feature>
<dbReference type="GO" id="GO:0009103">
    <property type="term" value="P:lipopolysaccharide biosynthetic process"/>
    <property type="evidence" value="ECO:0007669"/>
    <property type="project" value="UniProtKB-ARBA"/>
</dbReference>
<dbReference type="GO" id="GO:0016763">
    <property type="term" value="F:pentosyltransferase activity"/>
    <property type="evidence" value="ECO:0007669"/>
    <property type="project" value="TreeGrafter"/>
</dbReference>
<accession>A0A2V1K2P3</accession>
<dbReference type="EMBL" id="QETA01000002">
    <property type="protein sequence ID" value="PWF23825.1"/>
    <property type="molecule type" value="Genomic_DNA"/>
</dbReference>
<dbReference type="Pfam" id="PF02366">
    <property type="entry name" value="PMT"/>
    <property type="match status" value="1"/>
</dbReference>
<evidence type="ECO:0000256" key="1">
    <source>
        <dbReference type="ARBA" id="ARBA00004651"/>
    </source>
</evidence>
<feature type="domain" description="ArnT-like N-terminal" evidence="9">
    <location>
        <begin position="49"/>
        <end position="274"/>
    </location>
</feature>
<evidence type="ECO:0000256" key="2">
    <source>
        <dbReference type="ARBA" id="ARBA00022475"/>
    </source>
</evidence>
<keyword evidence="5 8" id="KW-0812">Transmembrane</keyword>
<feature type="transmembrane region" description="Helical" evidence="8">
    <location>
        <begin position="121"/>
        <end position="141"/>
    </location>
</feature>